<dbReference type="NCBIfam" id="TIGR00478">
    <property type="entry name" value="tly"/>
    <property type="match status" value="1"/>
</dbReference>
<evidence type="ECO:0000256" key="1">
    <source>
        <dbReference type="ARBA" id="ARBA00022884"/>
    </source>
</evidence>
<dbReference type="SUPFAM" id="SSF53335">
    <property type="entry name" value="S-adenosyl-L-methionine-dependent methyltransferases"/>
    <property type="match status" value="1"/>
</dbReference>
<dbReference type="InterPro" id="IPR036986">
    <property type="entry name" value="S4_RNA-bd_sf"/>
</dbReference>
<proteinExistence type="inferred from homology"/>
<dbReference type="AlphaFoldDB" id="A0A8J7S8B5"/>
<gene>
    <name evidence="5" type="ORF">JFN93_22410</name>
</gene>
<feature type="domain" description="RNA-binding S4" evidence="4">
    <location>
        <begin position="6"/>
        <end position="64"/>
    </location>
</feature>
<dbReference type="PROSITE" id="PS50889">
    <property type="entry name" value="S4"/>
    <property type="match status" value="1"/>
</dbReference>
<dbReference type="InterPro" id="IPR002942">
    <property type="entry name" value="S4_RNA-bd"/>
</dbReference>
<dbReference type="GO" id="GO:0003723">
    <property type="term" value="F:RNA binding"/>
    <property type="evidence" value="ECO:0007669"/>
    <property type="project" value="UniProtKB-KW"/>
</dbReference>
<dbReference type="InterPro" id="IPR002877">
    <property type="entry name" value="RNA_MeTrfase_FtsJ_dom"/>
</dbReference>
<dbReference type="InterPro" id="IPR047048">
    <property type="entry name" value="TlyA"/>
</dbReference>
<name>A0A8J7S8B5_9BACT</name>
<evidence type="ECO:0000313" key="5">
    <source>
        <dbReference type="EMBL" id="MBJ6727477.1"/>
    </source>
</evidence>
<evidence type="ECO:0000256" key="3">
    <source>
        <dbReference type="PROSITE-ProRule" id="PRU00182"/>
    </source>
</evidence>
<keyword evidence="6" id="KW-1185">Reference proteome</keyword>
<dbReference type="Pfam" id="PF01728">
    <property type="entry name" value="FtsJ"/>
    <property type="match status" value="1"/>
</dbReference>
<dbReference type="InterPro" id="IPR029063">
    <property type="entry name" value="SAM-dependent_MTases_sf"/>
</dbReference>
<dbReference type="Proteomes" id="UP000636888">
    <property type="component" value="Unassembled WGS sequence"/>
</dbReference>
<dbReference type="SUPFAM" id="SSF55174">
    <property type="entry name" value="Alpha-L RNA-binding motif"/>
    <property type="match status" value="1"/>
</dbReference>
<dbReference type="PANTHER" id="PTHR32319">
    <property type="entry name" value="BACTERIAL HEMOLYSIN-LIKE PROTEIN"/>
    <property type="match status" value="1"/>
</dbReference>
<keyword evidence="1 3" id="KW-0694">RNA-binding</keyword>
<evidence type="ECO:0000313" key="6">
    <source>
        <dbReference type="Proteomes" id="UP000636888"/>
    </source>
</evidence>
<accession>A0A8J7S8B5</accession>
<dbReference type="Gene3D" id="3.10.290.10">
    <property type="entry name" value="RNA-binding S4 domain"/>
    <property type="match status" value="1"/>
</dbReference>
<dbReference type="Gene3D" id="3.40.50.150">
    <property type="entry name" value="Vaccinia Virus protein VP39"/>
    <property type="match status" value="1"/>
</dbReference>
<dbReference type="Pfam" id="PF01479">
    <property type="entry name" value="S4"/>
    <property type="match status" value="1"/>
</dbReference>
<dbReference type="RefSeq" id="WP_199386618.1">
    <property type="nucleotide sequence ID" value="NZ_JAEMHM010000024.1"/>
</dbReference>
<comment type="caution">
    <text evidence="5">The sequence shown here is derived from an EMBL/GenBank/DDBJ whole genome shotgun (WGS) entry which is preliminary data.</text>
</comment>
<evidence type="ECO:0000256" key="2">
    <source>
        <dbReference type="ARBA" id="ARBA00029460"/>
    </source>
</evidence>
<organism evidence="5 6">
    <name type="scientific">Geomesophilobacter sediminis</name>
    <dbReference type="NCBI Taxonomy" id="2798584"/>
    <lineage>
        <taxon>Bacteria</taxon>
        <taxon>Pseudomonadati</taxon>
        <taxon>Thermodesulfobacteriota</taxon>
        <taxon>Desulfuromonadia</taxon>
        <taxon>Geobacterales</taxon>
        <taxon>Geobacteraceae</taxon>
        <taxon>Geomesophilobacter</taxon>
    </lineage>
</organism>
<keyword evidence="5" id="KW-0489">Methyltransferase</keyword>
<dbReference type="CDD" id="cd00165">
    <property type="entry name" value="S4"/>
    <property type="match status" value="1"/>
</dbReference>
<dbReference type="PIRSF" id="PIRSF005578">
    <property type="entry name" value="TlyA"/>
    <property type="match status" value="1"/>
</dbReference>
<sequence>MAAEKDRLDKLLFERGLAPSREKAKALIMAGQVVVDDHLADKAGLMVPVTAEIRLKGEVLPYVSRGGLKLAKGLEAFGVDVSGRLAMDVGASTGGFTDCLLQNGARGVIAVDVGYGQLAWKLREDPRVVNLEKTNIRYLEPETLPEIPDLAVIDASFISLDKVLPPTLRLIRDGGEVVALIKPQFEVGRGQVGKGGVVRDEKKHAEVVDSVSELARGLGLEVLGVCESPITGPKGNKEFLIHLRKPANPSSPCPSP</sequence>
<dbReference type="GO" id="GO:0008168">
    <property type="term" value="F:methyltransferase activity"/>
    <property type="evidence" value="ECO:0007669"/>
    <property type="project" value="UniProtKB-KW"/>
</dbReference>
<dbReference type="PANTHER" id="PTHR32319:SF0">
    <property type="entry name" value="BACTERIAL HEMOLYSIN-LIKE PROTEIN"/>
    <property type="match status" value="1"/>
</dbReference>
<protein>
    <submittedName>
        <fullName evidence="5">TlyA family RNA methyltransferase</fullName>
    </submittedName>
</protein>
<evidence type="ECO:0000259" key="4">
    <source>
        <dbReference type="SMART" id="SM00363"/>
    </source>
</evidence>
<dbReference type="GO" id="GO:0032259">
    <property type="term" value="P:methylation"/>
    <property type="evidence" value="ECO:0007669"/>
    <property type="project" value="UniProtKB-KW"/>
</dbReference>
<dbReference type="InterPro" id="IPR004538">
    <property type="entry name" value="Hemolysin_A/TlyA"/>
</dbReference>
<reference evidence="5" key="1">
    <citation type="submission" date="2020-12" db="EMBL/GenBank/DDBJ databases">
        <title>Geomonas sp. Red875, isolated from river sediment.</title>
        <authorList>
            <person name="Xu Z."/>
            <person name="Zhang Z."/>
            <person name="Masuda Y."/>
            <person name="Itoh H."/>
            <person name="Senoo K."/>
        </authorList>
    </citation>
    <scope>NUCLEOTIDE SEQUENCE</scope>
    <source>
        <strain evidence="5">Red875</strain>
    </source>
</reference>
<dbReference type="EMBL" id="JAEMHM010000024">
    <property type="protein sequence ID" value="MBJ6727477.1"/>
    <property type="molecule type" value="Genomic_DNA"/>
</dbReference>
<comment type="similarity">
    <text evidence="2">Belongs to the TlyA family.</text>
</comment>
<keyword evidence="5" id="KW-0808">Transferase</keyword>
<dbReference type="SMART" id="SM00363">
    <property type="entry name" value="S4"/>
    <property type="match status" value="1"/>
</dbReference>